<feature type="transmembrane region" description="Helical" evidence="1">
    <location>
        <begin position="38"/>
        <end position="56"/>
    </location>
</feature>
<dbReference type="STRING" id="525919.Apre_0577"/>
<gene>
    <name evidence="2" type="ordered locus">Apre_0577</name>
</gene>
<dbReference type="OrthoDB" id="1698854at2"/>
<dbReference type="HOGENOM" id="CLU_091970_3_0_9"/>
<keyword evidence="1" id="KW-0812">Transmembrane</keyword>
<feature type="transmembrane region" description="Helical" evidence="1">
    <location>
        <begin position="68"/>
        <end position="85"/>
    </location>
</feature>
<keyword evidence="1" id="KW-1133">Transmembrane helix</keyword>
<name>C7RGL0_ANAPD</name>
<evidence type="ECO:0000256" key="1">
    <source>
        <dbReference type="SAM" id="Phobius"/>
    </source>
</evidence>
<dbReference type="AlphaFoldDB" id="C7RGL0"/>
<dbReference type="InterPro" id="IPR010718">
    <property type="entry name" value="DUF1294"/>
</dbReference>
<accession>C7RGL0</accession>
<evidence type="ECO:0000313" key="2">
    <source>
        <dbReference type="EMBL" id="ACV28621.1"/>
    </source>
</evidence>
<evidence type="ECO:0008006" key="4">
    <source>
        <dbReference type="Google" id="ProtNLM"/>
    </source>
</evidence>
<dbReference type="KEGG" id="apr:Apre_0577"/>
<dbReference type="Proteomes" id="UP000002294">
    <property type="component" value="Chromosome"/>
</dbReference>
<keyword evidence="3" id="KW-1185">Reference proteome</keyword>
<dbReference type="EMBL" id="CP001708">
    <property type="protein sequence ID" value="ACV28621.1"/>
    <property type="molecule type" value="Genomic_DNA"/>
</dbReference>
<evidence type="ECO:0000313" key="3">
    <source>
        <dbReference type="Proteomes" id="UP000002294"/>
    </source>
</evidence>
<reference evidence="2 3" key="1">
    <citation type="journal article" date="2009" name="Stand. Genomic Sci.">
        <title>Complete genome sequence of Anaerococcus prevotii type strain (PC1).</title>
        <authorList>
            <person name="Labutti K."/>
            <person name="Pukall R."/>
            <person name="Steenblock K."/>
            <person name="Glavina Del Rio T."/>
            <person name="Tice H."/>
            <person name="Copeland A."/>
            <person name="Cheng J.F."/>
            <person name="Lucas S."/>
            <person name="Chen F."/>
            <person name="Nolan M."/>
            <person name="Bruce D."/>
            <person name="Goodwin L."/>
            <person name="Pitluck S."/>
            <person name="Ivanova N."/>
            <person name="Mavromatis K."/>
            <person name="Ovchinnikova G."/>
            <person name="Pati A."/>
            <person name="Chen A."/>
            <person name="Palaniappan K."/>
            <person name="Land M."/>
            <person name="Hauser L."/>
            <person name="Chang Y.J."/>
            <person name="Jeffries C.D."/>
            <person name="Chain P."/>
            <person name="Saunders E."/>
            <person name="Brettin T."/>
            <person name="Detter J.C."/>
            <person name="Han C."/>
            <person name="Goker M."/>
            <person name="Bristow J."/>
            <person name="Eisen J.A."/>
            <person name="Markowitz V."/>
            <person name="Hugenholtz P."/>
            <person name="Kyrpides N.C."/>
            <person name="Klenk H.P."/>
            <person name="Lapidus A."/>
        </authorList>
    </citation>
    <scope>NUCLEOTIDE SEQUENCE [LARGE SCALE GENOMIC DNA]</scope>
    <source>
        <strain evidence="3">ATCC 9321 / DSM 20548 / JCM 6508 / NCTC 11806 / PC1</strain>
    </source>
</reference>
<dbReference type="eggNOG" id="COG3326">
    <property type="taxonomic scope" value="Bacteria"/>
</dbReference>
<proteinExistence type="predicted"/>
<dbReference type="Pfam" id="PF06961">
    <property type="entry name" value="DUF1294"/>
    <property type="match status" value="1"/>
</dbReference>
<sequence>MKREVLIYLLAINILGVSLTIYDKIASKKFRKNRIRENVLLLIGALGGAVSMYITMKLIRHKTRHKNFMIALPIIFFLQLGFLIYKVKFVG</sequence>
<dbReference type="RefSeq" id="WP_015777532.1">
    <property type="nucleotide sequence ID" value="NC_013171.1"/>
</dbReference>
<organism evidence="2 3">
    <name type="scientific">Anaerococcus prevotii (strain ATCC 9321 / DSM 20548 / JCM 6508 / NCTC 11806 / PC1)</name>
    <name type="common">Peptostreptococcus prevotii</name>
    <name type="synonym">Peptococcus prevotii</name>
    <dbReference type="NCBI Taxonomy" id="525919"/>
    <lineage>
        <taxon>Bacteria</taxon>
        <taxon>Bacillati</taxon>
        <taxon>Bacillota</taxon>
        <taxon>Tissierellia</taxon>
        <taxon>Tissierellales</taxon>
        <taxon>Peptoniphilaceae</taxon>
        <taxon>Anaerococcus</taxon>
    </lineage>
</organism>
<protein>
    <recommendedName>
        <fullName evidence="4">DUF1294 domain-containing protein</fullName>
    </recommendedName>
</protein>
<keyword evidence="1" id="KW-0472">Membrane</keyword>
<feature type="transmembrane region" description="Helical" evidence="1">
    <location>
        <begin position="6"/>
        <end position="26"/>
    </location>
</feature>